<evidence type="ECO:0000256" key="3">
    <source>
        <dbReference type="ARBA" id="ARBA00022989"/>
    </source>
</evidence>
<feature type="transmembrane region" description="Helical" evidence="5">
    <location>
        <begin position="337"/>
        <end position="356"/>
    </location>
</feature>
<dbReference type="EMBL" id="LIZT01000023">
    <property type="protein sequence ID" value="KPJ50382.1"/>
    <property type="molecule type" value="Genomic_DNA"/>
</dbReference>
<keyword evidence="2 5" id="KW-0812">Transmembrane</keyword>
<feature type="transmembrane region" description="Helical" evidence="5">
    <location>
        <begin position="229"/>
        <end position="262"/>
    </location>
</feature>
<evidence type="ECO:0000259" key="6">
    <source>
        <dbReference type="Pfam" id="PF00999"/>
    </source>
</evidence>
<dbReference type="GO" id="GO:1902600">
    <property type="term" value="P:proton transmembrane transport"/>
    <property type="evidence" value="ECO:0007669"/>
    <property type="project" value="InterPro"/>
</dbReference>
<dbReference type="Proteomes" id="UP000051124">
    <property type="component" value="Unassembled WGS sequence"/>
</dbReference>
<feature type="transmembrane region" description="Helical" evidence="5">
    <location>
        <begin position="282"/>
        <end position="310"/>
    </location>
</feature>
<sequence>MNLALAVAILAIAGYFGGGLARRIRLPRVTGYLVVGMVLSPSLLGVIPRELIDNQLSIITDVALGIIAYLIGGSLEMKTLRGLKKSIFSITFSQAFATWAIVTLTLVFLFPAVTDQSSTSYLAFAIILGAVSMATAPATTLAIVHEYRAKGPLTTVLLNVVALDDALAIIGYAIAMIIARVLHPDIGAVSWASAFTAPVAEVLGSAALGAVLGFWLVNLSRVVKARQTLLVVVFGSIMLAIGLSKLLGLSALLANMALGFTVANLRGTRQLFGVINDVEDLTFTIFFTFAGCHLDLAVLQMGWILAMVIVASRCTGKYLGTWIGAVVARAPSILRKYLGLCLLPKAGVTVGLILLIRDYPGFEATKSLVVNGILASVIINELLAPPLMKYALFKSGEARTD</sequence>
<dbReference type="GO" id="GO:0015297">
    <property type="term" value="F:antiporter activity"/>
    <property type="evidence" value="ECO:0007669"/>
    <property type="project" value="InterPro"/>
</dbReference>
<organism evidence="7 8">
    <name type="scientific">candidate division TA06 bacterium DG_26</name>
    <dbReference type="NCBI Taxonomy" id="1703771"/>
    <lineage>
        <taxon>Bacteria</taxon>
        <taxon>Bacteria division TA06</taxon>
    </lineage>
</organism>
<dbReference type="InterPro" id="IPR006153">
    <property type="entry name" value="Cation/H_exchanger_TM"/>
</dbReference>
<evidence type="ECO:0000256" key="1">
    <source>
        <dbReference type="ARBA" id="ARBA00004141"/>
    </source>
</evidence>
<feature type="transmembrane region" description="Helical" evidence="5">
    <location>
        <begin position="87"/>
        <end position="110"/>
    </location>
</feature>
<keyword evidence="3 5" id="KW-1133">Transmembrane helix</keyword>
<name>A0A0S7WJM8_UNCT6</name>
<comment type="caution">
    <text evidence="7">The sequence shown here is derived from an EMBL/GenBank/DDBJ whole genome shotgun (WGS) entry which is preliminary data.</text>
</comment>
<dbReference type="GO" id="GO:0016020">
    <property type="term" value="C:membrane"/>
    <property type="evidence" value="ECO:0007669"/>
    <property type="project" value="UniProtKB-SubCell"/>
</dbReference>
<dbReference type="AlphaFoldDB" id="A0A0S7WJM8"/>
<feature type="transmembrane region" description="Helical" evidence="5">
    <location>
        <begin position="56"/>
        <end position="75"/>
    </location>
</feature>
<feature type="transmembrane region" description="Helical" evidence="5">
    <location>
        <begin position="156"/>
        <end position="179"/>
    </location>
</feature>
<feature type="transmembrane region" description="Helical" evidence="5">
    <location>
        <begin position="368"/>
        <end position="384"/>
    </location>
</feature>
<reference evidence="7 8" key="1">
    <citation type="journal article" date="2015" name="Microbiome">
        <title>Genomic resolution of linkages in carbon, nitrogen, and sulfur cycling among widespread estuary sediment bacteria.</title>
        <authorList>
            <person name="Baker B.J."/>
            <person name="Lazar C.S."/>
            <person name="Teske A.P."/>
            <person name="Dick G.J."/>
        </authorList>
    </citation>
    <scope>NUCLEOTIDE SEQUENCE [LARGE SCALE GENOMIC DNA]</scope>
    <source>
        <strain evidence="7">DG_26</strain>
    </source>
</reference>
<accession>A0A0S7WJM8</accession>
<evidence type="ECO:0000313" key="7">
    <source>
        <dbReference type="EMBL" id="KPJ50382.1"/>
    </source>
</evidence>
<evidence type="ECO:0000256" key="5">
    <source>
        <dbReference type="SAM" id="Phobius"/>
    </source>
</evidence>
<dbReference type="InterPro" id="IPR038770">
    <property type="entry name" value="Na+/solute_symporter_sf"/>
</dbReference>
<dbReference type="PANTHER" id="PTHR43021">
    <property type="entry name" value="NA(+)/H(+) ANTIPORTER-RELATED"/>
    <property type="match status" value="1"/>
</dbReference>
<protein>
    <recommendedName>
        <fullName evidence="6">Cation/H+ exchanger transmembrane domain-containing protein</fullName>
    </recommendedName>
</protein>
<dbReference type="Pfam" id="PF00999">
    <property type="entry name" value="Na_H_Exchanger"/>
    <property type="match status" value="1"/>
</dbReference>
<keyword evidence="4 5" id="KW-0472">Membrane</keyword>
<proteinExistence type="predicted"/>
<feature type="domain" description="Cation/H+ exchanger transmembrane" evidence="6">
    <location>
        <begin position="10"/>
        <end position="388"/>
    </location>
</feature>
<comment type="subcellular location">
    <subcellularLocation>
        <location evidence="1">Membrane</location>
        <topology evidence="1">Multi-pass membrane protein</topology>
    </subcellularLocation>
</comment>
<feature type="transmembrane region" description="Helical" evidence="5">
    <location>
        <begin position="122"/>
        <end position="144"/>
    </location>
</feature>
<gene>
    <name evidence="7" type="ORF">AMJ40_03120</name>
</gene>
<evidence type="ECO:0000256" key="2">
    <source>
        <dbReference type="ARBA" id="ARBA00022692"/>
    </source>
</evidence>
<dbReference type="Gene3D" id="1.20.1530.20">
    <property type="match status" value="1"/>
</dbReference>
<evidence type="ECO:0000313" key="8">
    <source>
        <dbReference type="Proteomes" id="UP000051124"/>
    </source>
</evidence>
<evidence type="ECO:0000256" key="4">
    <source>
        <dbReference type="ARBA" id="ARBA00023136"/>
    </source>
</evidence>
<dbReference type="PANTHER" id="PTHR43021:SF2">
    <property type="entry name" value="CATION_H+ EXCHANGER DOMAIN-CONTAINING PROTEIN"/>
    <property type="match status" value="1"/>
</dbReference>
<feature type="transmembrane region" description="Helical" evidence="5">
    <location>
        <begin position="191"/>
        <end position="217"/>
    </location>
</feature>